<reference evidence="9 10" key="1">
    <citation type="submission" date="2010-05" db="EMBL/GenBank/DDBJ databases">
        <title>The Genome Sequence of Thecamonas trahens ATCC 50062.</title>
        <authorList>
            <consortium name="The Broad Institute Genome Sequencing Platform"/>
            <person name="Russ C."/>
            <person name="Cuomo C."/>
            <person name="Shea T."/>
            <person name="Young S.K."/>
            <person name="Zeng Q."/>
            <person name="Koehrsen M."/>
            <person name="Haas B."/>
            <person name="Borodovsky M."/>
            <person name="Guigo R."/>
            <person name="Alvarado L."/>
            <person name="Berlin A."/>
            <person name="Bochicchio J."/>
            <person name="Borenstein D."/>
            <person name="Chapman S."/>
            <person name="Chen Z."/>
            <person name="Freedman E."/>
            <person name="Gellesch M."/>
            <person name="Goldberg J."/>
            <person name="Griggs A."/>
            <person name="Gujja S."/>
            <person name="Heilman E."/>
            <person name="Heiman D."/>
            <person name="Hepburn T."/>
            <person name="Howarth C."/>
            <person name="Jen D."/>
            <person name="Larson L."/>
            <person name="Mehta T."/>
            <person name="Park D."/>
            <person name="Pearson M."/>
            <person name="Roberts A."/>
            <person name="Saif S."/>
            <person name="Shenoy N."/>
            <person name="Sisk P."/>
            <person name="Stolte C."/>
            <person name="Sykes S."/>
            <person name="Thomson T."/>
            <person name="Walk T."/>
            <person name="White J."/>
            <person name="Yandava C."/>
            <person name="Burger G."/>
            <person name="Gray M.W."/>
            <person name="Holland P.W.H."/>
            <person name="King N."/>
            <person name="Lang F.B.F."/>
            <person name="Roger A.J."/>
            <person name="Ruiz-Trillo I."/>
            <person name="Lander E."/>
            <person name="Nusbaum C."/>
        </authorList>
    </citation>
    <scope>NUCLEOTIDE SEQUENCE [LARGE SCALE GENOMIC DNA]</scope>
    <source>
        <strain evidence="9 10">ATCC 50062</strain>
    </source>
</reference>
<keyword evidence="2" id="KW-0479">Metal-binding</keyword>
<dbReference type="Proteomes" id="UP000054408">
    <property type="component" value="Unassembled WGS sequence"/>
</dbReference>
<dbReference type="InterPro" id="IPR026104">
    <property type="entry name" value="ZNF_C2HC_dom_1C"/>
</dbReference>
<evidence type="ECO:0000313" key="9">
    <source>
        <dbReference type="EMBL" id="KNC53530.1"/>
    </source>
</evidence>
<dbReference type="Gene3D" id="3.30.160.60">
    <property type="entry name" value="Classic Zinc Finger"/>
    <property type="match status" value="1"/>
</dbReference>
<evidence type="ECO:0000259" key="8">
    <source>
        <dbReference type="PROSITE" id="PS52027"/>
    </source>
</evidence>
<accession>A0A0L0DMM8</accession>
<keyword evidence="10" id="KW-1185">Reference proteome</keyword>
<dbReference type="PANTHER" id="PTHR14649:SF1">
    <property type="entry name" value="ZINC FINGER C2HC DOMAIN-CONTAINING PROTEIN 1C"/>
    <property type="match status" value="1"/>
</dbReference>
<gene>
    <name evidence="9" type="ORF">AMSG_01243</name>
</gene>
<feature type="compositionally biased region" description="Low complexity" evidence="7">
    <location>
        <begin position="111"/>
        <end position="136"/>
    </location>
</feature>
<organism evidence="9 10">
    <name type="scientific">Thecamonas trahens ATCC 50062</name>
    <dbReference type="NCBI Taxonomy" id="461836"/>
    <lineage>
        <taxon>Eukaryota</taxon>
        <taxon>Apusozoa</taxon>
        <taxon>Apusomonadida</taxon>
        <taxon>Apusomonadidae</taxon>
        <taxon>Thecamonas</taxon>
    </lineage>
</organism>
<evidence type="ECO:0000313" key="10">
    <source>
        <dbReference type="Proteomes" id="UP000054408"/>
    </source>
</evidence>
<name>A0A0L0DMM8_THETB</name>
<feature type="domain" description="C2HC/C3H-type" evidence="8">
    <location>
        <begin position="19"/>
        <end position="48"/>
    </location>
</feature>
<keyword evidence="9" id="KW-0675">Receptor</keyword>
<evidence type="ECO:0000256" key="2">
    <source>
        <dbReference type="ARBA" id="ARBA00022723"/>
    </source>
</evidence>
<proteinExistence type="inferred from homology"/>
<feature type="compositionally biased region" description="Basic residues" evidence="7">
    <location>
        <begin position="184"/>
        <end position="198"/>
    </location>
</feature>
<evidence type="ECO:0000256" key="6">
    <source>
        <dbReference type="PROSITE-ProRule" id="PRU01371"/>
    </source>
</evidence>
<evidence type="ECO:0000256" key="4">
    <source>
        <dbReference type="ARBA" id="ARBA00022833"/>
    </source>
</evidence>
<comment type="similarity">
    <text evidence="1">Belongs to the ZC2HC1 family.</text>
</comment>
<feature type="compositionally biased region" description="Low complexity" evidence="7">
    <location>
        <begin position="72"/>
        <end position="102"/>
    </location>
</feature>
<protein>
    <submittedName>
        <fullName evidence="9">Adiponectin receptor 1</fullName>
    </submittedName>
</protein>
<dbReference type="Pfam" id="PF13913">
    <property type="entry name" value="zf-C2HC_2"/>
    <property type="match status" value="1"/>
</dbReference>
<dbReference type="InterPro" id="IPR049899">
    <property type="entry name" value="Znf_C2HC_C3H"/>
</dbReference>
<dbReference type="GeneID" id="25561001"/>
<dbReference type="AlphaFoldDB" id="A0A0L0DMM8"/>
<keyword evidence="5" id="KW-0175">Coiled coil</keyword>
<evidence type="ECO:0000256" key="1">
    <source>
        <dbReference type="ARBA" id="ARBA00010843"/>
    </source>
</evidence>
<evidence type="ECO:0000256" key="5">
    <source>
        <dbReference type="ARBA" id="ARBA00023054"/>
    </source>
</evidence>
<dbReference type="GO" id="GO:0008270">
    <property type="term" value="F:zinc ion binding"/>
    <property type="evidence" value="ECO:0007669"/>
    <property type="project" value="UniProtKB-KW"/>
</dbReference>
<dbReference type="EMBL" id="GL349437">
    <property type="protein sequence ID" value="KNC53530.1"/>
    <property type="molecule type" value="Genomic_DNA"/>
</dbReference>
<evidence type="ECO:0000256" key="7">
    <source>
        <dbReference type="SAM" id="MobiDB-lite"/>
    </source>
</evidence>
<dbReference type="PROSITE" id="PS52027">
    <property type="entry name" value="ZF_C2HC_C3H"/>
    <property type="match status" value="1"/>
</dbReference>
<dbReference type="RefSeq" id="XP_013761851.1">
    <property type="nucleotide sequence ID" value="XM_013906397.1"/>
</dbReference>
<evidence type="ECO:0000256" key="3">
    <source>
        <dbReference type="ARBA" id="ARBA00022771"/>
    </source>
</evidence>
<keyword evidence="3 6" id="KW-0863">Zinc-finger</keyword>
<keyword evidence="4" id="KW-0862">Zinc</keyword>
<feature type="region of interest" description="Disordered" evidence="7">
    <location>
        <begin position="52"/>
        <end position="198"/>
    </location>
</feature>
<dbReference type="PANTHER" id="PTHR14649">
    <property type="entry name" value="ZINC FINGER C2HC DOMAIN-CONTAINING PROTEIN 1C"/>
    <property type="match status" value="1"/>
</dbReference>
<sequence length="198" mass="20302">MQSYAEYDVDAACLAESLELIPCSSCGRKFVRDRLGKHESICSKERYVRTRFDSSHARKAGTGAEVYGETGSSPPARSRSPLPDGAADASAPVAAGAAGSSSTRRPRKPPIRGGKSTRGSKPSRGSSAAASAAAAASKRRASKKAPGEASDSGSGGGGLGAGANRRHVKGTTQPGSKYGAPVRSGRRRGSKRGSRRRA</sequence>